<feature type="region of interest" description="Disordered" evidence="2">
    <location>
        <begin position="1"/>
        <end position="50"/>
    </location>
</feature>
<comment type="caution">
    <text evidence="3">The sequence shown here is derived from an EMBL/GenBank/DDBJ whole genome shotgun (WGS) entry which is preliminary data.</text>
</comment>
<dbReference type="EMBL" id="UYJE01002276">
    <property type="protein sequence ID" value="VDI09228.1"/>
    <property type="molecule type" value="Genomic_DNA"/>
</dbReference>
<accession>A0A8B6CSL2</accession>
<organism evidence="3 4">
    <name type="scientific">Mytilus galloprovincialis</name>
    <name type="common">Mediterranean mussel</name>
    <dbReference type="NCBI Taxonomy" id="29158"/>
    <lineage>
        <taxon>Eukaryota</taxon>
        <taxon>Metazoa</taxon>
        <taxon>Spiralia</taxon>
        <taxon>Lophotrochozoa</taxon>
        <taxon>Mollusca</taxon>
        <taxon>Bivalvia</taxon>
        <taxon>Autobranchia</taxon>
        <taxon>Pteriomorphia</taxon>
        <taxon>Mytilida</taxon>
        <taxon>Mytiloidea</taxon>
        <taxon>Mytilidae</taxon>
        <taxon>Mytilinae</taxon>
        <taxon>Mytilus</taxon>
    </lineage>
</organism>
<evidence type="ECO:0008006" key="5">
    <source>
        <dbReference type="Google" id="ProtNLM"/>
    </source>
</evidence>
<sequence>MADVNNTTVSSFQVHPNMSTNEGSKCSTSRKRQVSGSDDSDAKKIRSTHSTEVNDIASKNIPNMSESELFLFSAIQNLANNISRRFPPNYKQALKTQIDEEVSKVKNEFKQDIETLNVKIEEVQKSCEDIKRVKPKQPDIRNNIVIRNLPYDEREKDNKEITKNVVQALFKDGLALTNVDIKSVARKQGNERSPGVVIVELNDFNKKKEIFKKNKDLKESRKYDKVYIDNDMPLETRIHQNNMRTLLKELGKERSFTFSGNRLTKRIQ</sequence>
<feature type="compositionally biased region" description="Polar residues" evidence="2">
    <location>
        <begin position="1"/>
        <end position="27"/>
    </location>
</feature>
<keyword evidence="1" id="KW-0175">Coiled coil</keyword>
<reference evidence="3" key="1">
    <citation type="submission" date="2018-11" db="EMBL/GenBank/DDBJ databases">
        <authorList>
            <person name="Alioto T."/>
            <person name="Alioto T."/>
        </authorList>
    </citation>
    <scope>NUCLEOTIDE SEQUENCE</scope>
</reference>
<evidence type="ECO:0000256" key="2">
    <source>
        <dbReference type="SAM" id="MobiDB-lite"/>
    </source>
</evidence>
<dbReference type="AlphaFoldDB" id="A0A8B6CSL2"/>
<name>A0A8B6CSL2_MYTGA</name>
<dbReference type="Gene3D" id="3.30.70.1820">
    <property type="entry name" value="L1 transposable element, RRM domain"/>
    <property type="match status" value="1"/>
</dbReference>
<gene>
    <name evidence="3" type="ORF">MGAL_10B086060</name>
</gene>
<proteinExistence type="predicted"/>
<dbReference type="Proteomes" id="UP000596742">
    <property type="component" value="Unassembled WGS sequence"/>
</dbReference>
<protein>
    <recommendedName>
        <fullName evidence="5">RRM domain-containing protein</fullName>
    </recommendedName>
</protein>
<dbReference type="OrthoDB" id="6629108at2759"/>
<feature type="coiled-coil region" evidence="1">
    <location>
        <begin position="106"/>
        <end position="133"/>
    </location>
</feature>
<evidence type="ECO:0000313" key="4">
    <source>
        <dbReference type="Proteomes" id="UP000596742"/>
    </source>
</evidence>
<evidence type="ECO:0000313" key="3">
    <source>
        <dbReference type="EMBL" id="VDI09228.1"/>
    </source>
</evidence>
<evidence type="ECO:0000256" key="1">
    <source>
        <dbReference type="SAM" id="Coils"/>
    </source>
</evidence>
<keyword evidence="4" id="KW-1185">Reference proteome</keyword>